<reference evidence="5 6" key="1">
    <citation type="submission" date="2016-10" db="EMBL/GenBank/DDBJ databases">
        <authorList>
            <person name="de Groot N.N."/>
        </authorList>
    </citation>
    <scope>NUCLEOTIDE SEQUENCE [LARGE SCALE GENOMIC DNA]</scope>
    <source>
        <strain evidence="5 6">DSM 17794</strain>
    </source>
</reference>
<evidence type="ECO:0000259" key="4">
    <source>
        <dbReference type="Pfam" id="PF13480"/>
    </source>
</evidence>
<dbReference type="InterPro" id="IPR015424">
    <property type="entry name" value="PyrdxlP-dep_Trfase"/>
</dbReference>
<name>A0A1I5CSU5_9FLAO</name>
<dbReference type="InterPro" id="IPR015422">
    <property type="entry name" value="PyrdxlP-dep_Trfase_small"/>
</dbReference>
<dbReference type="AlphaFoldDB" id="A0A1I5CSU5"/>
<dbReference type="SUPFAM" id="SSF55729">
    <property type="entry name" value="Acyl-CoA N-acyltransferases (Nat)"/>
    <property type="match status" value="1"/>
</dbReference>
<dbReference type="Pfam" id="PF13480">
    <property type="entry name" value="Acetyltransf_6"/>
    <property type="match status" value="1"/>
</dbReference>
<accession>A0A1I5CSU5</accession>
<dbReference type="InterPro" id="IPR050087">
    <property type="entry name" value="AON_synthase_class-II"/>
</dbReference>
<dbReference type="Proteomes" id="UP000199153">
    <property type="component" value="Unassembled WGS sequence"/>
</dbReference>
<dbReference type="PANTHER" id="PTHR13693">
    <property type="entry name" value="CLASS II AMINOTRANSFERASE/8-AMINO-7-OXONONANOATE SYNTHASE"/>
    <property type="match status" value="1"/>
</dbReference>
<dbReference type="GO" id="GO:0030170">
    <property type="term" value="F:pyridoxal phosphate binding"/>
    <property type="evidence" value="ECO:0007669"/>
    <property type="project" value="InterPro"/>
</dbReference>
<organism evidence="5 6">
    <name type="scientific">Salegentibacter flavus</name>
    <dbReference type="NCBI Taxonomy" id="287099"/>
    <lineage>
        <taxon>Bacteria</taxon>
        <taxon>Pseudomonadati</taxon>
        <taxon>Bacteroidota</taxon>
        <taxon>Flavobacteriia</taxon>
        <taxon>Flavobacteriales</taxon>
        <taxon>Flavobacteriaceae</taxon>
        <taxon>Salegentibacter</taxon>
    </lineage>
</organism>
<dbReference type="Gene3D" id="3.90.1150.10">
    <property type="entry name" value="Aspartate Aminotransferase, domain 1"/>
    <property type="match status" value="1"/>
</dbReference>
<evidence type="ECO:0000259" key="3">
    <source>
        <dbReference type="Pfam" id="PF00155"/>
    </source>
</evidence>
<evidence type="ECO:0000256" key="1">
    <source>
        <dbReference type="ARBA" id="ARBA00001933"/>
    </source>
</evidence>
<dbReference type="EMBL" id="FOVL01000024">
    <property type="protein sequence ID" value="SFN89721.1"/>
    <property type="molecule type" value="Genomic_DNA"/>
</dbReference>
<dbReference type="Pfam" id="PF00155">
    <property type="entry name" value="Aminotran_1_2"/>
    <property type="match status" value="1"/>
</dbReference>
<dbReference type="Gene3D" id="3.40.640.10">
    <property type="entry name" value="Type I PLP-dependent aspartate aminotransferase-like (Major domain)"/>
    <property type="match status" value="1"/>
</dbReference>
<dbReference type="InterPro" id="IPR038740">
    <property type="entry name" value="BioF2-like_GNAT_dom"/>
</dbReference>
<gene>
    <name evidence="5" type="ORF">SAMN05660413_02973</name>
</gene>
<keyword evidence="2" id="KW-0808">Transferase</keyword>
<dbReference type="PANTHER" id="PTHR13693:SF3">
    <property type="entry name" value="LD36009P"/>
    <property type="match status" value="1"/>
</dbReference>
<dbReference type="InterPro" id="IPR016181">
    <property type="entry name" value="Acyl_CoA_acyltransferase"/>
</dbReference>
<dbReference type="GO" id="GO:0016740">
    <property type="term" value="F:transferase activity"/>
    <property type="evidence" value="ECO:0007669"/>
    <property type="project" value="UniProtKB-KW"/>
</dbReference>
<comment type="cofactor">
    <cofactor evidence="1">
        <name>pyridoxal 5'-phosphate</name>
        <dbReference type="ChEBI" id="CHEBI:597326"/>
    </cofactor>
</comment>
<evidence type="ECO:0000313" key="6">
    <source>
        <dbReference type="Proteomes" id="UP000199153"/>
    </source>
</evidence>
<sequence length="809" mass="92836">MLTFIRRTWFTLTGSSTMAKIKHNNPLDTIDEIIQDATDEGLLHLHADDKEFEGRYISLKGRKLLQFGTTSYLGLGHDPRLKQAAIEAIKNYGTQFPLSKTYISHPLYSQLETLIEEIYKAPIIITKNSTLGHLAVIPTAVRDNDAIILDHQVHWSVQNAAQILKTRDVPVRMIRHNDLNMLEHQIKCLKDKVNKIWYMADGVYSMYGDYAPFEALDELCTKYPQLHLYYDDVHGMGWKGPHGGGAILDHYKEIPDHILVFGTLSKTFGASGAVLICPDKELHRKIKNYGGPLTFSAQLEPASVGAAIAAAKIHLSDEIYTRQFQLQERIQYFNKLLKTSDLLLVHSNDSPVFFIGTGTPATGYYLVRKLMQHGFFVNLGLYPAVPVKNTGVRITISSKNKKKDILRLFTALESIYPEAIEKTGTSLGAVKSAFGLKKSGERVVKTGNFKVELFRSIDKISESEWDGRFKGNGIFDYNGVRLLEDSFKGNPKPEENWDFYYIRLLDNNKPVLLSFFTGVLWKNDMLLPEYVSQKVERIRAEDYYYQTSRVLCMGSLVSEGDHLWVDREYSGSEKLLEVFLKTVENIKDKIQAEAIVLRDFDHDSNFEALIKKSGYIPMEMPDSCIHKLHWEKDDFKSILSKRNRRHLKNDILKYQDLIKIKHAEVLTPIDLEQAYKLYQQVKDQNLALNTFYYPYKFFETLNTNKNWEFLVVYHPANVDELIGVMFNYRNGNTYIPALVGLNYRFNQEFALYRQLLFATLKAAKTGGFEKVELGFSANFEKQKLGAELNHKLAFIQMDDNYKMEALQAL</sequence>
<keyword evidence="6" id="KW-1185">Reference proteome</keyword>
<proteinExistence type="predicted"/>
<dbReference type="InterPro" id="IPR004839">
    <property type="entry name" value="Aminotransferase_I/II_large"/>
</dbReference>
<dbReference type="InterPro" id="IPR015421">
    <property type="entry name" value="PyrdxlP-dep_Trfase_major"/>
</dbReference>
<protein>
    <submittedName>
        <fullName evidence="5">7-keto-8-aminopelargonate synthetase</fullName>
    </submittedName>
</protein>
<feature type="domain" description="BioF2-like acetyltransferase" evidence="4">
    <location>
        <begin position="642"/>
        <end position="778"/>
    </location>
</feature>
<feature type="domain" description="Aminotransferase class I/classII large" evidence="3">
    <location>
        <begin position="63"/>
        <end position="403"/>
    </location>
</feature>
<dbReference type="STRING" id="287099.SAMN05660413_02973"/>
<evidence type="ECO:0000256" key="2">
    <source>
        <dbReference type="ARBA" id="ARBA00022679"/>
    </source>
</evidence>
<evidence type="ECO:0000313" key="5">
    <source>
        <dbReference type="EMBL" id="SFN89721.1"/>
    </source>
</evidence>
<dbReference type="SUPFAM" id="SSF53383">
    <property type="entry name" value="PLP-dependent transferases"/>
    <property type="match status" value="1"/>
</dbReference>